<accession>A0A0B8PEE6</accession>
<gene>
    <name evidence="1" type="ORF">JCM19232_4146</name>
</gene>
<name>A0A0B8PEE6_9VIBR</name>
<sequence>MLTAMKAFIQNLNSKPITHYYQSRCERAKTALEREMIAYTQSLLSLYDWNESTSEKADK</sequence>
<dbReference type="AlphaFoldDB" id="A0A0B8PEE6"/>
<evidence type="ECO:0000313" key="2">
    <source>
        <dbReference type="Proteomes" id="UP000031670"/>
    </source>
</evidence>
<protein>
    <submittedName>
        <fullName evidence="1">Uncharacterized protein</fullName>
    </submittedName>
</protein>
<reference evidence="1 2" key="1">
    <citation type="submission" date="2015-01" db="EMBL/GenBank/DDBJ databases">
        <title>Vibrio sp. C5 JCM 19232 whole genome shotgun sequence.</title>
        <authorList>
            <person name="Sawabe T."/>
            <person name="Meirelles P."/>
            <person name="Feng G."/>
            <person name="Sayaka M."/>
            <person name="Hattori M."/>
            <person name="Ohkuma M."/>
        </authorList>
    </citation>
    <scope>NUCLEOTIDE SEQUENCE [LARGE SCALE GENOMIC DNA]</scope>
    <source>
        <strain evidence="1 2">JCM19232</strain>
    </source>
</reference>
<reference evidence="1 2" key="2">
    <citation type="submission" date="2015-01" db="EMBL/GenBank/DDBJ databases">
        <authorList>
            <consortium name="NBRP consortium"/>
            <person name="Sawabe T."/>
            <person name="Meirelles P."/>
            <person name="Feng G."/>
            <person name="Sayaka M."/>
            <person name="Hattori M."/>
            <person name="Ohkuma M."/>
        </authorList>
    </citation>
    <scope>NUCLEOTIDE SEQUENCE [LARGE SCALE GENOMIC DNA]</scope>
    <source>
        <strain evidence="1 2">JCM19232</strain>
    </source>
</reference>
<proteinExistence type="predicted"/>
<dbReference type="EMBL" id="BBSA01000002">
    <property type="protein sequence ID" value="GAM61204.1"/>
    <property type="molecule type" value="Genomic_DNA"/>
</dbReference>
<dbReference type="Proteomes" id="UP000031670">
    <property type="component" value="Unassembled WGS sequence"/>
</dbReference>
<comment type="caution">
    <text evidence="1">The sequence shown here is derived from an EMBL/GenBank/DDBJ whole genome shotgun (WGS) entry which is preliminary data.</text>
</comment>
<evidence type="ECO:0000313" key="1">
    <source>
        <dbReference type="EMBL" id="GAM61204.1"/>
    </source>
</evidence>
<organism evidence="1 2">
    <name type="scientific">Vibrio ishigakensis</name>
    <dbReference type="NCBI Taxonomy" id="1481914"/>
    <lineage>
        <taxon>Bacteria</taxon>
        <taxon>Pseudomonadati</taxon>
        <taxon>Pseudomonadota</taxon>
        <taxon>Gammaproteobacteria</taxon>
        <taxon>Vibrionales</taxon>
        <taxon>Vibrionaceae</taxon>
        <taxon>Vibrio</taxon>
    </lineage>
</organism>